<comment type="caution">
    <text evidence="2">The sequence shown here is derived from an EMBL/GenBank/DDBJ whole genome shotgun (WGS) entry which is preliminary data.</text>
</comment>
<dbReference type="AlphaFoldDB" id="A0A5Q4C602"/>
<keyword evidence="3" id="KW-1185">Reference proteome</keyword>
<dbReference type="InterPro" id="IPR011333">
    <property type="entry name" value="SKP1/BTB/POZ_sf"/>
</dbReference>
<dbReference type="Gene3D" id="3.30.710.10">
    <property type="entry name" value="Potassium Channel Kv1.1, Chain A"/>
    <property type="match status" value="1"/>
</dbReference>
<feature type="compositionally biased region" description="Polar residues" evidence="1">
    <location>
        <begin position="254"/>
        <end position="267"/>
    </location>
</feature>
<dbReference type="Proteomes" id="UP000326340">
    <property type="component" value="Unassembled WGS sequence"/>
</dbReference>
<feature type="region of interest" description="Disordered" evidence="1">
    <location>
        <begin position="217"/>
        <end position="270"/>
    </location>
</feature>
<evidence type="ECO:0000313" key="2">
    <source>
        <dbReference type="EMBL" id="TQN74107.1"/>
    </source>
</evidence>
<evidence type="ECO:0008006" key="4">
    <source>
        <dbReference type="Google" id="ProtNLM"/>
    </source>
</evidence>
<reference evidence="2 3" key="1">
    <citation type="journal article" date="2019" name="Sci. Rep.">
        <title>Colletotrichum shisoi sp. nov., an anthracnose pathogen of Perilla frutescens in Japan: molecular phylogenetic, morphological and genomic evidence.</title>
        <authorList>
            <person name="Gan P."/>
            <person name="Tsushima A."/>
            <person name="Hiroyama R."/>
            <person name="Narusaka M."/>
            <person name="Takano Y."/>
            <person name="Narusaka Y."/>
            <person name="Kawaradani M."/>
            <person name="Damm U."/>
            <person name="Shirasu K."/>
        </authorList>
    </citation>
    <scope>NUCLEOTIDE SEQUENCE [LARGE SCALE GENOMIC DNA]</scope>
    <source>
        <strain evidence="2 3">PG-2018a</strain>
    </source>
</reference>
<feature type="region of interest" description="Disordered" evidence="1">
    <location>
        <begin position="294"/>
        <end position="323"/>
    </location>
</feature>
<organism evidence="2 3">
    <name type="scientific">Colletotrichum shisoi</name>
    <dbReference type="NCBI Taxonomy" id="2078593"/>
    <lineage>
        <taxon>Eukaryota</taxon>
        <taxon>Fungi</taxon>
        <taxon>Dikarya</taxon>
        <taxon>Ascomycota</taxon>
        <taxon>Pezizomycotina</taxon>
        <taxon>Sordariomycetes</taxon>
        <taxon>Hypocreomycetidae</taxon>
        <taxon>Glomerellales</taxon>
        <taxon>Glomerellaceae</taxon>
        <taxon>Colletotrichum</taxon>
        <taxon>Colletotrichum destructivum species complex</taxon>
    </lineage>
</organism>
<accession>A0A5Q4C602</accession>
<gene>
    <name evidence="2" type="ORF">CSHISOI_01304</name>
</gene>
<proteinExistence type="predicted"/>
<evidence type="ECO:0000256" key="1">
    <source>
        <dbReference type="SAM" id="MobiDB-lite"/>
    </source>
</evidence>
<name>A0A5Q4C602_9PEZI</name>
<dbReference type="EMBL" id="PUHP01000054">
    <property type="protein sequence ID" value="TQN74107.1"/>
    <property type="molecule type" value="Genomic_DNA"/>
</dbReference>
<dbReference type="OrthoDB" id="2414723at2759"/>
<evidence type="ECO:0000313" key="3">
    <source>
        <dbReference type="Proteomes" id="UP000326340"/>
    </source>
</evidence>
<sequence length="665" mass="73266">MDQKSNPVSVTAHHASGEKMALELNAASAASTTASAVKTTETVEFAESSQYLIVSEGTDNRQTVGQTSDNDYFAIDASHGTVPSLKAPRRDMKSSFHRHKRASSSFKIVDKTTADAVIPPSSSCALSPNDDPNSRFGKKYVGANGETQAVILDQASNPDQKQCEEFRILPSTSYTASSFPRNPVKASESGKATADDTHLLSSTTFKSSEALFKAPKTQCNDSRVTENGPILSSNSYTEPGSVLGMPCGDEASSEGDQPLNSTSNPASTLLHDALRTPVSEKTFAEKKVRFAIASSSKYEDDGSENADSDGSDRTVKSNVAGMTGPHESFLSPVIWNKGSEPKIWIKDGKPTLFQPEKEPGYYTNPLWSRQYPEVLSNDQGVHPHVFNYAESTTSNNGSQYSETPATNSNAKFDRNANLHMNNDTTASMSCGASTPNNGAAFTGTPGDQNASPIPPSQTLFGRNVPERSNLPAGFALTPRYRSQVKLEVGGRRFVTSFEILEKSPWFRQLFSIDFRNWYCDGVFHIENDGDLFAHILRYLRTDLYPLFWDARNGFDYAMYSMIMQQAHHYMLYDLEVWIAARKFHEVVETQVIHQKLMIPHDQAWIHEQRLKGNHSYMISGVVDENPGHKGKGENFEGFKIDMGGAAALFTTEKMINVGMEKLRRV</sequence>
<protein>
    <recommendedName>
        <fullName evidence="4">BTB domain-containing protein</fullName>
    </recommendedName>
</protein>
<dbReference type="SUPFAM" id="SSF54695">
    <property type="entry name" value="POZ domain"/>
    <property type="match status" value="1"/>
</dbReference>